<dbReference type="Pfam" id="PF12796">
    <property type="entry name" value="Ank_2"/>
    <property type="match status" value="1"/>
</dbReference>
<sequence>METDEFGFALHVDSSDDVDDVEDVTEDPELAANLYGSTQLYQLIRSGNQRRIVQLIDAYGEDFGKVRKHLERKYRWDKDDKIWLKKTILVACSEEQCRVAKNLENAVMEVEDLRKAVFVLLQHPVNDEEVAILHPDETSRLAVAQLIIQLIPNGFLTWKCIASGGKNETFMEAAAACGLHEVIDKLYELDDPIAIPQHNALLQACGFDRKDTLQWLLRRHFDNFDCTLRDASQRNALIVALQRNDPKMVELLLGKMIAYRCKHYGESETEAFNKVFRYESNESDASIFTFLWRSKPMYKVVEKAVIQYKLDLSYQYNYSSNIENLLDADIALDYCFAGIRANPNLLGILTSKNCSILHELLRKGHVDILREMYRTTPDIQRFFDSDAGYATLHAALMSSISPTVRCSVHLGAPSRVP</sequence>
<name>A0A8D8BPP3_CULPI</name>
<dbReference type="Gene3D" id="1.25.40.20">
    <property type="entry name" value="Ankyrin repeat-containing domain"/>
    <property type="match status" value="1"/>
</dbReference>
<dbReference type="SUPFAM" id="SSF48403">
    <property type="entry name" value="Ankyrin repeat"/>
    <property type="match status" value="1"/>
</dbReference>
<evidence type="ECO:0000256" key="2">
    <source>
        <dbReference type="ARBA" id="ARBA00023043"/>
    </source>
</evidence>
<proteinExistence type="predicted"/>
<dbReference type="PANTHER" id="PTHR24198">
    <property type="entry name" value="ANKYRIN REPEAT AND PROTEIN KINASE DOMAIN-CONTAINING PROTEIN"/>
    <property type="match status" value="1"/>
</dbReference>
<protein>
    <submittedName>
        <fullName evidence="3">(northern house mosquito) hypothetical protein</fullName>
    </submittedName>
</protein>
<dbReference type="AlphaFoldDB" id="A0A8D8BPP3"/>
<reference evidence="3" key="1">
    <citation type="submission" date="2021-05" db="EMBL/GenBank/DDBJ databases">
        <authorList>
            <person name="Alioto T."/>
            <person name="Alioto T."/>
            <person name="Gomez Garrido J."/>
        </authorList>
    </citation>
    <scope>NUCLEOTIDE SEQUENCE</scope>
</reference>
<dbReference type="SMART" id="SM00248">
    <property type="entry name" value="ANK"/>
    <property type="match status" value="5"/>
</dbReference>
<accession>A0A8D8BPP3</accession>
<organism evidence="3">
    <name type="scientific">Culex pipiens</name>
    <name type="common">House mosquito</name>
    <dbReference type="NCBI Taxonomy" id="7175"/>
    <lineage>
        <taxon>Eukaryota</taxon>
        <taxon>Metazoa</taxon>
        <taxon>Ecdysozoa</taxon>
        <taxon>Arthropoda</taxon>
        <taxon>Hexapoda</taxon>
        <taxon>Insecta</taxon>
        <taxon>Pterygota</taxon>
        <taxon>Neoptera</taxon>
        <taxon>Endopterygota</taxon>
        <taxon>Diptera</taxon>
        <taxon>Nematocera</taxon>
        <taxon>Culicoidea</taxon>
        <taxon>Culicidae</taxon>
        <taxon>Culicinae</taxon>
        <taxon>Culicini</taxon>
        <taxon>Culex</taxon>
        <taxon>Culex</taxon>
    </lineage>
</organism>
<keyword evidence="1" id="KW-0677">Repeat</keyword>
<dbReference type="InterPro" id="IPR036770">
    <property type="entry name" value="Ankyrin_rpt-contain_sf"/>
</dbReference>
<evidence type="ECO:0000256" key="1">
    <source>
        <dbReference type="ARBA" id="ARBA00022737"/>
    </source>
</evidence>
<dbReference type="EMBL" id="HBUE01082862">
    <property type="protein sequence ID" value="CAG6478308.1"/>
    <property type="molecule type" value="Transcribed_RNA"/>
</dbReference>
<evidence type="ECO:0000313" key="3">
    <source>
        <dbReference type="EMBL" id="CAG6478308.1"/>
    </source>
</evidence>
<keyword evidence="2" id="KW-0040">ANK repeat</keyword>
<dbReference type="PANTHER" id="PTHR24198:SF165">
    <property type="entry name" value="ANKYRIN REPEAT-CONTAINING PROTEIN-RELATED"/>
    <property type="match status" value="1"/>
</dbReference>
<dbReference type="InterPro" id="IPR002110">
    <property type="entry name" value="Ankyrin_rpt"/>
</dbReference>